<evidence type="ECO:0000256" key="1">
    <source>
        <dbReference type="SAM" id="MobiDB-lite"/>
    </source>
</evidence>
<gene>
    <name evidence="2" type="ORF">CCHR01_02904</name>
</gene>
<dbReference type="EMBL" id="JAQOWY010000036">
    <property type="protein sequence ID" value="KAK1854509.1"/>
    <property type="molecule type" value="Genomic_DNA"/>
</dbReference>
<proteinExistence type="predicted"/>
<comment type="caution">
    <text evidence="2">The sequence shown here is derived from an EMBL/GenBank/DDBJ whole genome shotgun (WGS) entry which is preliminary data.</text>
</comment>
<organism evidence="2 3">
    <name type="scientific">Colletotrichum chrysophilum</name>
    <dbReference type="NCBI Taxonomy" id="1836956"/>
    <lineage>
        <taxon>Eukaryota</taxon>
        <taxon>Fungi</taxon>
        <taxon>Dikarya</taxon>
        <taxon>Ascomycota</taxon>
        <taxon>Pezizomycotina</taxon>
        <taxon>Sordariomycetes</taxon>
        <taxon>Hypocreomycetidae</taxon>
        <taxon>Glomerellales</taxon>
        <taxon>Glomerellaceae</taxon>
        <taxon>Colletotrichum</taxon>
        <taxon>Colletotrichum gloeosporioides species complex</taxon>
    </lineage>
</organism>
<accession>A0AAD9AZE1</accession>
<protein>
    <submittedName>
        <fullName evidence="2">Uncharacterized protein</fullName>
    </submittedName>
</protein>
<name>A0AAD9AZE1_9PEZI</name>
<sequence>MRRWELAFDGVLAWKNEHAASLLAEPPSPPLELDGPLRPLVRMLHMASLLVSRLSQIAGPHGGVIRPPMRPPFPGWRSPRLNDNDEIHLPIRGFTGQAPPKGVKASRVLGPNSARPSWAE</sequence>
<feature type="region of interest" description="Disordered" evidence="1">
    <location>
        <begin position="90"/>
        <end position="120"/>
    </location>
</feature>
<dbReference type="AlphaFoldDB" id="A0AAD9AZE1"/>
<dbReference type="Proteomes" id="UP001243330">
    <property type="component" value="Unassembled WGS sequence"/>
</dbReference>
<keyword evidence="3" id="KW-1185">Reference proteome</keyword>
<evidence type="ECO:0000313" key="3">
    <source>
        <dbReference type="Proteomes" id="UP001243330"/>
    </source>
</evidence>
<evidence type="ECO:0000313" key="2">
    <source>
        <dbReference type="EMBL" id="KAK1854509.1"/>
    </source>
</evidence>
<reference evidence="2" key="1">
    <citation type="submission" date="2023-01" db="EMBL/GenBank/DDBJ databases">
        <title>Colletotrichum chrysophilum M932 genome sequence.</title>
        <authorList>
            <person name="Baroncelli R."/>
        </authorList>
    </citation>
    <scope>NUCLEOTIDE SEQUENCE</scope>
    <source>
        <strain evidence="2">M932</strain>
    </source>
</reference>